<sequence>MIANCIFPFGDGMLDRDINEIYDVGQTPFVRVLMLCNEAGNIVKLNAVHESRSDTALLLKLATSDELQTLLDSEECFMNEAQTRIRMRDSLKALQFLHTRSIAHLDLKPQHILGMDEHI</sequence>
<dbReference type="EMBL" id="JXJN01016126">
    <property type="status" value="NOT_ANNOTATED_CDS"/>
    <property type="molecule type" value="Genomic_DNA"/>
</dbReference>
<dbReference type="Proteomes" id="UP000092460">
    <property type="component" value="Unassembled WGS sequence"/>
</dbReference>
<keyword evidence="2" id="KW-0808">Transferase</keyword>
<evidence type="ECO:0000256" key="5">
    <source>
        <dbReference type="ARBA" id="ARBA00022840"/>
    </source>
</evidence>
<dbReference type="InterPro" id="IPR011009">
    <property type="entry name" value="Kinase-like_dom_sf"/>
</dbReference>
<dbReference type="GO" id="GO:0035556">
    <property type="term" value="P:intracellular signal transduction"/>
    <property type="evidence" value="ECO:0007669"/>
    <property type="project" value="TreeGrafter"/>
</dbReference>
<evidence type="ECO:0000313" key="8">
    <source>
        <dbReference type="Proteomes" id="UP000092460"/>
    </source>
</evidence>
<reference evidence="7" key="2">
    <citation type="submission" date="2020-05" db="UniProtKB">
        <authorList>
            <consortium name="EnsemblMetazoa"/>
        </authorList>
    </citation>
    <scope>IDENTIFICATION</scope>
    <source>
        <strain evidence="7">IAEA</strain>
    </source>
</reference>
<evidence type="ECO:0000256" key="4">
    <source>
        <dbReference type="ARBA" id="ARBA00022777"/>
    </source>
</evidence>
<keyword evidence="5" id="KW-0067">ATP-binding</keyword>
<dbReference type="GO" id="GO:0005634">
    <property type="term" value="C:nucleus"/>
    <property type="evidence" value="ECO:0007669"/>
    <property type="project" value="TreeGrafter"/>
</dbReference>
<dbReference type="PANTHER" id="PTHR24342:SF12">
    <property type="entry name" value="DEATH-ASSOCIATED PROTEIN KINASE RELATED"/>
    <property type="match status" value="1"/>
</dbReference>
<evidence type="ECO:0000313" key="7">
    <source>
        <dbReference type="EnsemblMetazoa" id="GPPI033417-PA"/>
    </source>
</evidence>
<dbReference type="GO" id="GO:0004674">
    <property type="term" value="F:protein serine/threonine kinase activity"/>
    <property type="evidence" value="ECO:0007669"/>
    <property type="project" value="UniProtKB-KW"/>
</dbReference>
<dbReference type="Gene3D" id="1.10.510.10">
    <property type="entry name" value="Transferase(Phosphotransferase) domain 1"/>
    <property type="match status" value="1"/>
</dbReference>
<name>A0A1B0BKZ2_9MUSC</name>
<dbReference type="GO" id="GO:0005524">
    <property type="term" value="F:ATP binding"/>
    <property type="evidence" value="ECO:0007669"/>
    <property type="project" value="UniProtKB-KW"/>
</dbReference>
<dbReference type="VEuPathDB" id="VectorBase:GPPI033417"/>
<dbReference type="InterPro" id="IPR000719">
    <property type="entry name" value="Prot_kinase_dom"/>
</dbReference>
<dbReference type="GO" id="GO:0043065">
    <property type="term" value="P:positive regulation of apoptotic process"/>
    <property type="evidence" value="ECO:0007669"/>
    <property type="project" value="TreeGrafter"/>
</dbReference>
<dbReference type="STRING" id="67801.A0A1B0BKZ2"/>
<evidence type="ECO:0000256" key="2">
    <source>
        <dbReference type="ARBA" id="ARBA00022679"/>
    </source>
</evidence>
<dbReference type="AlphaFoldDB" id="A0A1B0BKZ2"/>
<protein>
    <recommendedName>
        <fullName evidence="6">Protein kinase domain-containing protein</fullName>
    </recommendedName>
</protein>
<keyword evidence="3" id="KW-0547">Nucleotide-binding</keyword>
<evidence type="ECO:0000259" key="6">
    <source>
        <dbReference type="PROSITE" id="PS50011"/>
    </source>
</evidence>
<dbReference type="Gene3D" id="3.30.200.20">
    <property type="entry name" value="Phosphorylase Kinase, domain 1"/>
    <property type="match status" value="1"/>
</dbReference>
<proteinExistence type="predicted"/>
<dbReference type="EnsemblMetazoa" id="GPPI033417-RA">
    <property type="protein sequence ID" value="GPPI033417-PA"/>
    <property type="gene ID" value="GPPI033417"/>
</dbReference>
<keyword evidence="8" id="KW-1185">Reference proteome</keyword>
<evidence type="ECO:0000256" key="3">
    <source>
        <dbReference type="ARBA" id="ARBA00022741"/>
    </source>
</evidence>
<dbReference type="PROSITE" id="PS50011">
    <property type="entry name" value="PROTEIN_KINASE_DOM"/>
    <property type="match status" value="1"/>
</dbReference>
<evidence type="ECO:0000256" key="1">
    <source>
        <dbReference type="ARBA" id="ARBA00022527"/>
    </source>
</evidence>
<keyword evidence="4" id="KW-0418">Kinase</keyword>
<reference evidence="8" key="1">
    <citation type="submission" date="2015-01" db="EMBL/GenBank/DDBJ databases">
        <authorList>
            <person name="Aksoy S."/>
            <person name="Warren W."/>
            <person name="Wilson R.K."/>
        </authorList>
    </citation>
    <scope>NUCLEOTIDE SEQUENCE [LARGE SCALE GENOMIC DNA]</scope>
    <source>
        <strain evidence="8">IAEA</strain>
    </source>
</reference>
<keyword evidence="1" id="KW-0723">Serine/threonine-protein kinase</keyword>
<organism evidence="7 8">
    <name type="scientific">Glossina palpalis gambiensis</name>
    <dbReference type="NCBI Taxonomy" id="67801"/>
    <lineage>
        <taxon>Eukaryota</taxon>
        <taxon>Metazoa</taxon>
        <taxon>Ecdysozoa</taxon>
        <taxon>Arthropoda</taxon>
        <taxon>Hexapoda</taxon>
        <taxon>Insecta</taxon>
        <taxon>Pterygota</taxon>
        <taxon>Neoptera</taxon>
        <taxon>Endopterygota</taxon>
        <taxon>Diptera</taxon>
        <taxon>Brachycera</taxon>
        <taxon>Muscomorpha</taxon>
        <taxon>Hippoboscoidea</taxon>
        <taxon>Glossinidae</taxon>
        <taxon>Glossina</taxon>
    </lineage>
</organism>
<feature type="domain" description="Protein kinase" evidence="6">
    <location>
        <begin position="1"/>
        <end position="119"/>
    </location>
</feature>
<dbReference type="PANTHER" id="PTHR24342">
    <property type="entry name" value="SERINE/THREONINE-PROTEIN KINASE 17"/>
    <property type="match status" value="1"/>
</dbReference>
<accession>A0A1B0BKZ2</accession>
<dbReference type="SUPFAM" id="SSF56112">
    <property type="entry name" value="Protein kinase-like (PK-like)"/>
    <property type="match status" value="1"/>
</dbReference>
<dbReference type="Pfam" id="PF00069">
    <property type="entry name" value="Pkinase"/>
    <property type="match status" value="1"/>
</dbReference>